<keyword evidence="2" id="KW-1277">Toxin-antitoxin system</keyword>
<protein>
    <recommendedName>
        <fullName evidence="3">mRNA interferase</fullName>
        <ecNumber evidence="3">3.1.-.-</ecNumber>
    </recommendedName>
</protein>
<gene>
    <name evidence="4" type="ORF">NG743_02480</name>
</gene>
<dbReference type="InterPro" id="IPR011067">
    <property type="entry name" value="Plasmid_toxin/cell-grow_inhib"/>
</dbReference>
<reference evidence="4" key="1">
    <citation type="submission" date="2022-06" db="EMBL/GenBank/DDBJ databases">
        <title>Nostosin G and Spiroidesin B from the Cyanobacterium Dolichospermum sp. NIES-1697.</title>
        <authorList>
            <person name="Phan C.-S."/>
            <person name="Mehjabin J.J."/>
            <person name="Anas A.R.J."/>
            <person name="Hayasaka M."/>
            <person name="Onoki R."/>
            <person name="Wang J."/>
            <person name="Umezawa T."/>
            <person name="Washio K."/>
            <person name="Morikawa M."/>
            <person name="Okino T."/>
        </authorList>
    </citation>
    <scope>NUCLEOTIDE SEQUENCE</scope>
    <source>
        <strain evidence="4">NIES-1697</strain>
    </source>
</reference>
<dbReference type="SUPFAM" id="SSF50118">
    <property type="entry name" value="Cell growth inhibitor/plasmid maintenance toxic component"/>
    <property type="match status" value="1"/>
</dbReference>
<keyword evidence="3" id="KW-0378">Hydrolase</keyword>
<keyword evidence="3" id="KW-0255">Endonuclease</keyword>
<organism evidence="4 5">
    <name type="scientific">Dolichospermum heterosporum TAC447</name>
    <dbReference type="NCBI Taxonomy" id="747523"/>
    <lineage>
        <taxon>Bacteria</taxon>
        <taxon>Bacillati</taxon>
        <taxon>Cyanobacteriota</taxon>
        <taxon>Cyanophyceae</taxon>
        <taxon>Nostocales</taxon>
        <taxon>Aphanizomenonaceae</taxon>
        <taxon>Dolichospermum</taxon>
        <taxon>Dolichospermum heterosporum</taxon>
    </lineage>
</organism>
<dbReference type="PANTHER" id="PTHR33988">
    <property type="entry name" value="ENDORIBONUCLEASE MAZF-RELATED"/>
    <property type="match status" value="1"/>
</dbReference>
<proteinExistence type="inferred from homology"/>
<keyword evidence="5" id="KW-1185">Reference proteome</keyword>
<dbReference type="InterPro" id="IPR003477">
    <property type="entry name" value="PemK-like"/>
</dbReference>
<accession>A0ABY5LZI5</accession>
<evidence type="ECO:0000256" key="2">
    <source>
        <dbReference type="ARBA" id="ARBA00022649"/>
    </source>
</evidence>
<sequence length="121" mass="13412">MITNSSSPKRGDIWMTDLNPTVGAEIYKKRPTLIISSDSVGKLPIKLVVPITDWKDEFAGNIWHVKIEANSQNGLSKDSAVDTLQLRGVDKQRLMYKMGECSSEIMEEIAAAIAAVVEYDK</sequence>
<dbReference type="EC" id="3.1.-.-" evidence="3"/>
<dbReference type="PIRSF" id="PIRSF033490">
    <property type="entry name" value="MazF"/>
    <property type="match status" value="1"/>
</dbReference>
<keyword evidence="3" id="KW-0540">Nuclease</keyword>
<dbReference type="Gene3D" id="2.30.30.110">
    <property type="match status" value="1"/>
</dbReference>
<dbReference type="Pfam" id="PF02452">
    <property type="entry name" value="PemK_toxin"/>
    <property type="match status" value="1"/>
</dbReference>
<comment type="similarity">
    <text evidence="1 3">Belongs to the PemK/MazF family.</text>
</comment>
<evidence type="ECO:0000313" key="4">
    <source>
        <dbReference type="EMBL" id="UUO15943.1"/>
    </source>
</evidence>
<name>A0ABY5LZI5_9CYAN</name>
<comment type="function">
    <text evidence="3">Toxic component of a type II toxin-antitoxin (TA) system.</text>
</comment>
<dbReference type="RefSeq" id="WP_257121446.1">
    <property type="nucleotide sequence ID" value="NZ_CP099464.1"/>
</dbReference>
<dbReference type="Proteomes" id="UP001057561">
    <property type="component" value="Chromosome"/>
</dbReference>
<evidence type="ECO:0000256" key="3">
    <source>
        <dbReference type="PIRNR" id="PIRNR033490"/>
    </source>
</evidence>
<dbReference type="PANTHER" id="PTHR33988:SF2">
    <property type="entry name" value="ENDORIBONUCLEASE MAZF"/>
    <property type="match status" value="1"/>
</dbReference>
<dbReference type="EMBL" id="CP099464">
    <property type="protein sequence ID" value="UUO15943.1"/>
    <property type="molecule type" value="Genomic_DNA"/>
</dbReference>
<evidence type="ECO:0000256" key="1">
    <source>
        <dbReference type="ARBA" id="ARBA00007521"/>
    </source>
</evidence>
<evidence type="ECO:0000313" key="5">
    <source>
        <dbReference type="Proteomes" id="UP001057561"/>
    </source>
</evidence>